<dbReference type="Pfam" id="PF00011">
    <property type="entry name" value="HSP20"/>
    <property type="match status" value="1"/>
</dbReference>
<protein>
    <recommendedName>
        <fullName evidence="3">SHSP domain-containing protein</fullName>
    </recommendedName>
</protein>
<comment type="caution">
    <text evidence="4">The sequence shown here is derived from an EMBL/GenBank/DDBJ whole genome shotgun (WGS) entry which is preliminary data.</text>
</comment>
<comment type="similarity">
    <text evidence="1 2">Belongs to the small heat shock protein (HSP20) family.</text>
</comment>
<feature type="domain" description="SHSP" evidence="3">
    <location>
        <begin position="37"/>
        <end position="148"/>
    </location>
</feature>
<accession>A0ABP7W194</accession>
<gene>
    <name evidence="4" type="ORF">GCM10022410_23740</name>
</gene>
<dbReference type="RefSeq" id="WP_344913477.1">
    <property type="nucleotide sequence ID" value="NZ_BAABDL010000131.1"/>
</dbReference>
<evidence type="ECO:0000313" key="5">
    <source>
        <dbReference type="Proteomes" id="UP001501734"/>
    </source>
</evidence>
<dbReference type="Proteomes" id="UP001501734">
    <property type="component" value="Unassembled WGS sequence"/>
</dbReference>
<dbReference type="Gene3D" id="2.60.40.790">
    <property type="match status" value="1"/>
</dbReference>
<proteinExistence type="inferred from homology"/>
<evidence type="ECO:0000313" key="4">
    <source>
        <dbReference type="EMBL" id="GAA4078494.1"/>
    </source>
</evidence>
<dbReference type="EMBL" id="BAABDL010000131">
    <property type="protein sequence ID" value="GAA4078494.1"/>
    <property type="molecule type" value="Genomic_DNA"/>
</dbReference>
<evidence type="ECO:0000259" key="3">
    <source>
        <dbReference type="PROSITE" id="PS01031"/>
    </source>
</evidence>
<sequence length="148" mass="17681">MTEHDQDFMKIARDWVKKMDSLFQRYPDDSLLASIDQFFQNRQIPTYVKNTDQEWIVTYQLPGISKDRIQLLIRDNRLIVRVTEDKHQEIKDDQRDYYQSKQFHRARESIINLPGTIIPSTLQADFQQGLLKVKAKKQVIKKRDLSID</sequence>
<organism evidence="4 5">
    <name type="scientific">Amphibacillus indicireducens</name>
    <dbReference type="NCBI Taxonomy" id="1076330"/>
    <lineage>
        <taxon>Bacteria</taxon>
        <taxon>Bacillati</taxon>
        <taxon>Bacillota</taxon>
        <taxon>Bacilli</taxon>
        <taxon>Bacillales</taxon>
        <taxon>Bacillaceae</taxon>
        <taxon>Amphibacillus</taxon>
    </lineage>
</organism>
<dbReference type="PROSITE" id="PS01031">
    <property type="entry name" value="SHSP"/>
    <property type="match status" value="1"/>
</dbReference>
<dbReference type="InterPro" id="IPR002068">
    <property type="entry name" value="A-crystallin/Hsp20_dom"/>
</dbReference>
<reference evidence="5" key="1">
    <citation type="journal article" date="2019" name="Int. J. Syst. Evol. Microbiol.">
        <title>The Global Catalogue of Microorganisms (GCM) 10K type strain sequencing project: providing services to taxonomists for standard genome sequencing and annotation.</title>
        <authorList>
            <consortium name="The Broad Institute Genomics Platform"/>
            <consortium name="The Broad Institute Genome Sequencing Center for Infectious Disease"/>
            <person name="Wu L."/>
            <person name="Ma J."/>
        </authorList>
    </citation>
    <scope>NUCLEOTIDE SEQUENCE [LARGE SCALE GENOMIC DNA]</scope>
    <source>
        <strain evidence="5">JCM 17250</strain>
    </source>
</reference>
<evidence type="ECO:0000256" key="1">
    <source>
        <dbReference type="PROSITE-ProRule" id="PRU00285"/>
    </source>
</evidence>
<dbReference type="InterPro" id="IPR008978">
    <property type="entry name" value="HSP20-like_chaperone"/>
</dbReference>
<dbReference type="CDD" id="cd06464">
    <property type="entry name" value="ACD_sHsps-like"/>
    <property type="match status" value="1"/>
</dbReference>
<evidence type="ECO:0000256" key="2">
    <source>
        <dbReference type="RuleBase" id="RU003616"/>
    </source>
</evidence>
<dbReference type="SUPFAM" id="SSF49764">
    <property type="entry name" value="HSP20-like chaperones"/>
    <property type="match status" value="1"/>
</dbReference>
<keyword evidence="5" id="KW-1185">Reference proteome</keyword>
<name>A0ABP7W194_9BACI</name>